<reference evidence="9 10" key="1">
    <citation type="submission" date="2024-05" db="EMBL/GenBank/DDBJ databases">
        <title>Culex pipiens pipiens assembly and annotation.</title>
        <authorList>
            <person name="Alout H."/>
            <person name="Durand T."/>
        </authorList>
    </citation>
    <scope>NUCLEOTIDE SEQUENCE [LARGE SCALE GENOMIC DNA]</scope>
    <source>
        <strain evidence="9">HA-2024</strain>
        <tissue evidence="9">Whole body</tissue>
    </source>
</reference>
<dbReference type="Proteomes" id="UP001562425">
    <property type="component" value="Unassembled WGS sequence"/>
</dbReference>
<dbReference type="FunFam" id="1.10.510.10:FF:000594">
    <property type="entry name" value="Myosin light chain kinase isoform-III"/>
    <property type="match status" value="1"/>
</dbReference>
<dbReference type="InterPro" id="IPR011009">
    <property type="entry name" value="Kinase-like_dom_sf"/>
</dbReference>
<keyword evidence="5" id="KW-0067">ATP-binding</keyword>
<feature type="compositionally biased region" description="Low complexity" evidence="6">
    <location>
        <begin position="655"/>
        <end position="674"/>
    </location>
</feature>
<evidence type="ECO:0000256" key="2">
    <source>
        <dbReference type="ARBA" id="ARBA00022679"/>
    </source>
</evidence>
<comment type="caution">
    <text evidence="9">The sequence shown here is derived from an EMBL/GenBank/DDBJ whole genome shotgun (WGS) entry which is preliminary data.</text>
</comment>
<feature type="region of interest" description="Disordered" evidence="6">
    <location>
        <begin position="346"/>
        <end position="510"/>
    </location>
</feature>
<evidence type="ECO:0000256" key="1">
    <source>
        <dbReference type="ARBA" id="ARBA00022527"/>
    </source>
</evidence>
<feature type="compositionally biased region" description="Low complexity" evidence="6">
    <location>
        <begin position="476"/>
        <end position="494"/>
    </location>
</feature>
<feature type="compositionally biased region" description="Low complexity" evidence="6">
    <location>
        <begin position="366"/>
        <end position="380"/>
    </location>
</feature>
<name>A0ABD1CP19_CULPP</name>
<keyword evidence="7" id="KW-0732">Signal</keyword>
<keyword evidence="2" id="KW-0808">Transferase</keyword>
<keyword evidence="1" id="KW-0723">Serine/threonine-protein kinase</keyword>
<accession>A0ABD1CP19</accession>
<feature type="signal peptide" evidence="7">
    <location>
        <begin position="1"/>
        <end position="17"/>
    </location>
</feature>
<gene>
    <name evidence="9" type="ORF">pipiens_015776</name>
</gene>
<dbReference type="GO" id="GO:0004674">
    <property type="term" value="F:protein serine/threonine kinase activity"/>
    <property type="evidence" value="ECO:0007669"/>
    <property type="project" value="UniProtKB-KW"/>
</dbReference>
<dbReference type="CDD" id="cd14103">
    <property type="entry name" value="STKc_MLCK"/>
    <property type="match status" value="1"/>
</dbReference>
<feature type="domain" description="Protein kinase" evidence="8">
    <location>
        <begin position="5"/>
        <end position="260"/>
    </location>
</feature>
<dbReference type="InterPro" id="IPR000719">
    <property type="entry name" value="Prot_kinase_dom"/>
</dbReference>
<dbReference type="PROSITE" id="PS50011">
    <property type="entry name" value="PROTEIN_KINASE_DOM"/>
    <property type="match status" value="1"/>
</dbReference>
<evidence type="ECO:0000256" key="7">
    <source>
        <dbReference type="SAM" id="SignalP"/>
    </source>
</evidence>
<dbReference type="PROSITE" id="PS00108">
    <property type="entry name" value="PROTEIN_KINASE_ST"/>
    <property type="match status" value="1"/>
</dbReference>
<dbReference type="PANTHER" id="PTHR24342">
    <property type="entry name" value="SERINE/THREONINE-PROTEIN KINASE 17"/>
    <property type="match status" value="1"/>
</dbReference>
<feature type="chain" id="PRO_5044817988" description="Protein kinase domain-containing protein" evidence="7">
    <location>
        <begin position="18"/>
        <end position="801"/>
    </location>
</feature>
<dbReference type="EMBL" id="JBEHCU010010481">
    <property type="protein sequence ID" value="KAL1378149.1"/>
    <property type="molecule type" value="Genomic_DNA"/>
</dbReference>
<dbReference type="Gene3D" id="1.10.510.10">
    <property type="entry name" value="Transferase(Phosphotransferase) domain 1"/>
    <property type="match status" value="1"/>
</dbReference>
<feature type="region of interest" description="Disordered" evidence="6">
    <location>
        <begin position="589"/>
        <end position="611"/>
    </location>
</feature>
<keyword evidence="4" id="KW-0418">Kinase</keyword>
<evidence type="ECO:0000256" key="6">
    <source>
        <dbReference type="SAM" id="MobiDB-lite"/>
    </source>
</evidence>
<dbReference type="Gene3D" id="3.30.200.20">
    <property type="entry name" value="Phosphorylase Kinase, domain 1"/>
    <property type="match status" value="1"/>
</dbReference>
<evidence type="ECO:0000256" key="4">
    <source>
        <dbReference type="ARBA" id="ARBA00022777"/>
    </source>
</evidence>
<dbReference type="InterPro" id="IPR008271">
    <property type="entry name" value="Ser/Thr_kinase_AS"/>
</dbReference>
<keyword evidence="10" id="KW-1185">Reference proteome</keyword>
<dbReference type="SMART" id="SM00220">
    <property type="entry name" value="S_TKc"/>
    <property type="match status" value="1"/>
</dbReference>
<evidence type="ECO:0000256" key="5">
    <source>
        <dbReference type="ARBA" id="ARBA00022840"/>
    </source>
</evidence>
<evidence type="ECO:0000256" key="3">
    <source>
        <dbReference type="ARBA" id="ARBA00022741"/>
    </source>
</evidence>
<feature type="compositionally biased region" description="Low complexity" evidence="6">
    <location>
        <begin position="410"/>
        <end position="427"/>
    </location>
</feature>
<protein>
    <recommendedName>
        <fullName evidence="8">Protein kinase domain-containing protein</fullName>
    </recommendedName>
</protein>
<dbReference type="Pfam" id="PF00069">
    <property type="entry name" value="Pkinase"/>
    <property type="match status" value="1"/>
</dbReference>
<organism evidence="9 10">
    <name type="scientific">Culex pipiens pipiens</name>
    <name type="common">Northern house mosquito</name>
    <dbReference type="NCBI Taxonomy" id="38569"/>
    <lineage>
        <taxon>Eukaryota</taxon>
        <taxon>Metazoa</taxon>
        <taxon>Ecdysozoa</taxon>
        <taxon>Arthropoda</taxon>
        <taxon>Hexapoda</taxon>
        <taxon>Insecta</taxon>
        <taxon>Pterygota</taxon>
        <taxon>Neoptera</taxon>
        <taxon>Endopterygota</taxon>
        <taxon>Diptera</taxon>
        <taxon>Nematocera</taxon>
        <taxon>Culicoidea</taxon>
        <taxon>Culicidae</taxon>
        <taxon>Culicinae</taxon>
        <taxon>Culicini</taxon>
        <taxon>Culex</taxon>
        <taxon>Culex</taxon>
    </lineage>
</organism>
<dbReference type="PANTHER" id="PTHR24342:SF20">
    <property type="entry name" value="MYOSIN LIGHT CHAIN KINASE, SMOOTH MUSCLE"/>
    <property type="match status" value="1"/>
</dbReference>
<dbReference type="SUPFAM" id="SSF56112">
    <property type="entry name" value="Protein kinase-like (PK-like)"/>
    <property type="match status" value="1"/>
</dbReference>
<proteinExistence type="predicted"/>
<feature type="compositionally biased region" description="Low complexity" evidence="6">
    <location>
        <begin position="597"/>
        <end position="611"/>
    </location>
</feature>
<dbReference type="AlphaFoldDB" id="A0ABD1CP19"/>
<keyword evidence="3" id="KW-0547">Nucleotide-binding</keyword>
<feature type="region of interest" description="Disordered" evidence="6">
    <location>
        <begin position="646"/>
        <end position="677"/>
    </location>
</feature>
<dbReference type="GO" id="GO:0005524">
    <property type="term" value="F:ATP binding"/>
    <property type="evidence" value="ECO:0007669"/>
    <property type="project" value="UniProtKB-KW"/>
</dbReference>
<sequence length="801" mass="88212">MFVRLVFLILQVKGKFGVVHTCTDKTTGLRLAAKFIKIEKKGDRKNIEREVHMMNVLRHAKIAQLYAAYEYDRTFCMVLELVQGGELFDRVLDEKFLLTEKACSIFMRQICDAIAYIHGNNIVHLDLKPENILCLTESGNRIKIIDFGLAREYDPDNKLQVLFGTPEFVAPEVVNFEAISFATDMWSVGVIAYVLVSGLSPFAGEDDIQTMGNITIGRYDFLDEAFDTVSEEAIDFINRCLVKDPNERINAEQALKHKWIKRKPQYYPTNPRRPSIPVFKPILLEDNNDSSNVHNDAEIDKENLKDLVSKWNESPNNRYAFDQASESVISPSGDLIPAGALLMRRTSGDASGGRRGSLARDEDDPLLLSPSSSTSCCSTLSPPPPPLSSEVTAPQSSPHRPALAPLEVVSNTGSASSNSSELNHSQSAGVTTGGQAQPEVTPKLPSTNTTTTKIKEDQQPPPVTCDPKHLPEQQHNSTLNGNNNSNSNINLGTTPPKPPTSPLSPTTLSTADLDSDLESLKSKLKVKTSRAQNKLNELAQQPDFLANDPFKLPTFKFLPKSISLCNDDSVFKENYTKFCDRNAILPPTHIQESHQEVSSTSSTSSTTTVSEGTKVIVTKTTKSSKVNADGTKTVTVKKTIVKQKKITEQEQQDVTSAAATTTPPTKESSTASATVKRTKFRVNQMSSRDVPVAINSVAKRYLEQNRIFATETALTVPKDDCLVKKLHKSHVHTTSETESANNLKNTMKIRSISVDWGAKEAVENRSMKSINSFLKRTSTSSSTTSSAVKQIQAQIEASIHK</sequence>
<evidence type="ECO:0000313" key="9">
    <source>
        <dbReference type="EMBL" id="KAL1378149.1"/>
    </source>
</evidence>
<evidence type="ECO:0000313" key="10">
    <source>
        <dbReference type="Proteomes" id="UP001562425"/>
    </source>
</evidence>
<evidence type="ECO:0000259" key="8">
    <source>
        <dbReference type="PROSITE" id="PS50011"/>
    </source>
</evidence>